<protein>
    <submittedName>
        <fullName evidence="1">Uncharacterized protein</fullName>
    </submittedName>
</protein>
<keyword evidence="2" id="KW-1185">Reference proteome</keyword>
<evidence type="ECO:0000313" key="1">
    <source>
        <dbReference type="EMBL" id="KAJ1118387.1"/>
    </source>
</evidence>
<sequence length="88" mass="9265">MELDSKVLEALALLKQAGRMDIVKEESLAPGAPSLGWSCCGLLTAAPSGRNAEHVGELCRESPGRRVSSSVVKKWGPFSGVGVRGCRL</sequence>
<evidence type="ECO:0000313" key="2">
    <source>
        <dbReference type="Proteomes" id="UP001066276"/>
    </source>
</evidence>
<organism evidence="1 2">
    <name type="scientific">Pleurodeles waltl</name>
    <name type="common">Iberian ribbed newt</name>
    <dbReference type="NCBI Taxonomy" id="8319"/>
    <lineage>
        <taxon>Eukaryota</taxon>
        <taxon>Metazoa</taxon>
        <taxon>Chordata</taxon>
        <taxon>Craniata</taxon>
        <taxon>Vertebrata</taxon>
        <taxon>Euteleostomi</taxon>
        <taxon>Amphibia</taxon>
        <taxon>Batrachia</taxon>
        <taxon>Caudata</taxon>
        <taxon>Salamandroidea</taxon>
        <taxon>Salamandridae</taxon>
        <taxon>Pleurodelinae</taxon>
        <taxon>Pleurodeles</taxon>
    </lineage>
</organism>
<proteinExistence type="predicted"/>
<gene>
    <name evidence="1" type="ORF">NDU88_006578</name>
</gene>
<reference evidence="1" key="1">
    <citation type="journal article" date="2022" name="bioRxiv">
        <title>Sequencing and chromosome-scale assembly of the giantPleurodeles waltlgenome.</title>
        <authorList>
            <person name="Brown T."/>
            <person name="Elewa A."/>
            <person name="Iarovenko S."/>
            <person name="Subramanian E."/>
            <person name="Araus A.J."/>
            <person name="Petzold A."/>
            <person name="Susuki M."/>
            <person name="Suzuki K.-i.T."/>
            <person name="Hayashi T."/>
            <person name="Toyoda A."/>
            <person name="Oliveira C."/>
            <person name="Osipova E."/>
            <person name="Leigh N.D."/>
            <person name="Simon A."/>
            <person name="Yun M.H."/>
        </authorList>
    </citation>
    <scope>NUCLEOTIDE SEQUENCE</scope>
    <source>
        <strain evidence="1">20211129_DDA</strain>
        <tissue evidence="1">Liver</tissue>
    </source>
</reference>
<comment type="caution">
    <text evidence="1">The sequence shown here is derived from an EMBL/GenBank/DDBJ whole genome shotgun (WGS) entry which is preliminary data.</text>
</comment>
<dbReference type="EMBL" id="JANPWB010000012">
    <property type="protein sequence ID" value="KAJ1118387.1"/>
    <property type="molecule type" value="Genomic_DNA"/>
</dbReference>
<accession>A0AAV7NTI1</accession>
<dbReference type="AlphaFoldDB" id="A0AAV7NTI1"/>
<name>A0AAV7NTI1_PLEWA</name>
<dbReference type="Proteomes" id="UP001066276">
    <property type="component" value="Chromosome 8"/>
</dbReference>